<protein>
    <submittedName>
        <fullName evidence="4">Isochorismatase</fullName>
    </submittedName>
</protein>
<dbReference type="SUPFAM" id="SSF47336">
    <property type="entry name" value="ACP-like"/>
    <property type="match status" value="1"/>
</dbReference>
<evidence type="ECO:0000313" key="3">
    <source>
        <dbReference type="EMBL" id="MBB1258117.1"/>
    </source>
</evidence>
<dbReference type="OrthoDB" id="2455700at2"/>
<evidence type="ECO:0000313" key="4">
    <source>
        <dbReference type="EMBL" id="MQS04252.1"/>
    </source>
</evidence>
<comment type="caution">
    <text evidence="4">The sequence shown here is derived from an EMBL/GenBank/DDBJ whole genome shotgun (WGS) entry which is preliminary data.</text>
</comment>
<dbReference type="EMBL" id="VJYK02000260">
    <property type="protein sequence ID" value="MQS04252.1"/>
    <property type="molecule type" value="Genomic_DNA"/>
</dbReference>
<evidence type="ECO:0000313" key="7">
    <source>
        <dbReference type="Proteomes" id="UP000525686"/>
    </source>
</evidence>
<evidence type="ECO:0000313" key="2">
    <source>
        <dbReference type="EMBL" id="MBB1252316.1"/>
    </source>
</evidence>
<dbReference type="PROSITE" id="PS50075">
    <property type="entry name" value="CARRIER"/>
    <property type="match status" value="1"/>
</dbReference>
<evidence type="ECO:0000313" key="5">
    <source>
        <dbReference type="Proteomes" id="UP000320857"/>
    </source>
</evidence>
<dbReference type="InterPro" id="IPR036736">
    <property type="entry name" value="ACP-like_sf"/>
</dbReference>
<sequence>MNDSTEQTRAAGGPPVTGDQLRATLAGLIGISPDEIEDDANLIHLGLQSLQVMRLATRWRRAGLEVSFGDLAADPTFAAWNDRITRELAKTSA</sequence>
<reference evidence="6 7" key="2">
    <citation type="submission" date="2020-05" db="EMBL/GenBank/DDBJ databases">
        <title>Classification of alakaliphilic streptomycetes isolated from an alkaline soil next to Lonar Crater, India and a proposal for the recognition of Streptomyces alkaliterrae sp. nov.</title>
        <authorList>
            <person name="Golinska P."/>
        </authorList>
    </citation>
    <scope>NUCLEOTIDE SEQUENCE [LARGE SCALE GENOMIC DNA]</scope>
    <source>
        <strain evidence="7">OF3</strain>
        <strain evidence="6">OF8</strain>
    </source>
</reference>
<dbReference type="RefSeq" id="WP_143650043.1">
    <property type="nucleotide sequence ID" value="NZ_JABJWZ010000012.1"/>
</dbReference>
<organism evidence="4 5">
    <name type="scientific">Streptomyces alkaliterrae</name>
    <dbReference type="NCBI Taxonomy" id="2213162"/>
    <lineage>
        <taxon>Bacteria</taxon>
        <taxon>Bacillati</taxon>
        <taxon>Actinomycetota</taxon>
        <taxon>Actinomycetes</taxon>
        <taxon>Kitasatosporales</taxon>
        <taxon>Streptomycetaceae</taxon>
        <taxon>Streptomyces</taxon>
    </lineage>
</organism>
<feature type="domain" description="Carrier" evidence="1">
    <location>
        <begin position="12"/>
        <end position="88"/>
    </location>
</feature>
<dbReference type="EMBL" id="JABJWZ010000012">
    <property type="protein sequence ID" value="MBB1252316.1"/>
    <property type="molecule type" value="Genomic_DNA"/>
</dbReference>
<dbReference type="Pfam" id="PF00550">
    <property type="entry name" value="PP-binding"/>
    <property type="match status" value="1"/>
</dbReference>
<name>A0A5P0YXL6_9ACTN</name>
<dbReference type="Gene3D" id="1.10.1200.10">
    <property type="entry name" value="ACP-like"/>
    <property type="match status" value="1"/>
</dbReference>
<keyword evidence="5" id="KW-1185">Reference proteome</keyword>
<dbReference type="Proteomes" id="UP000525686">
    <property type="component" value="Unassembled WGS sequence"/>
</dbReference>
<dbReference type="AlphaFoldDB" id="A0A5P0YXL6"/>
<accession>A0A5P0YXL6</accession>
<reference evidence="4 5" key="1">
    <citation type="submission" date="2019-10" db="EMBL/GenBank/DDBJ databases">
        <title>Streptomyces sp. nov., a novel actinobacterium isolated from alkaline environment.</title>
        <authorList>
            <person name="Golinska P."/>
        </authorList>
    </citation>
    <scope>NUCLEOTIDE SEQUENCE [LARGE SCALE GENOMIC DNA]</scope>
    <source>
        <strain evidence="4 5">OF1</strain>
    </source>
</reference>
<evidence type="ECO:0000259" key="1">
    <source>
        <dbReference type="PROSITE" id="PS50075"/>
    </source>
</evidence>
<proteinExistence type="predicted"/>
<dbReference type="EMBL" id="JABJXA010000016">
    <property type="protein sequence ID" value="MBB1258117.1"/>
    <property type="molecule type" value="Genomic_DNA"/>
</dbReference>
<dbReference type="InterPro" id="IPR009081">
    <property type="entry name" value="PP-bd_ACP"/>
</dbReference>
<evidence type="ECO:0000313" key="6">
    <source>
        <dbReference type="Proteomes" id="UP000517765"/>
    </source>
</evidence>
<dbReference type="Proteomes" id="UP000517765">
    <property type="component" value="Unassembled WGS sequence"/>
</dbReference>
<dbReference type="Proteomes" id="UP000320857">
    <property type="component" value="Unassembled WGS sequence"/>
</dbReference>
<gene>
    <name evidence="4" type="ORF">FNX44_020715</name>
    <name evidence="2" type="ORF">H3146_02875</name>
    <name evidence="3" type="ORF">H3147_04640</name>
</gene>
<reference evidence="2" key="3">
    <citation type="journal article" name="Syst. Appl. Microbiol.">
        <title>Streptomyces alkaliterrae sp. nov., isolated from an alkaline soil, and emended descriptions of Streptomyces alkaliphilus, Streptomyces calidiresistens and Streptomyces durbertensis.</title>
        <authorList>
            <person name="Swiecimska M."/>
            <person name="Golinska P."/>
            <person name="Nouioui I."/>
            <person name="Wypij M."/>
            <person name="Rai M."/>
            <person name="Sangal V."/>
            <person name="Goodfellow M."/>
        </authorList>
    </citation>
    <scope>NUCLEOTIDE SEQUENCE</scope>
    <source>
        <strain evidence="2">OF3</strain>
        <strain evidence="3">OF8</strain>
    </source>
</reference>